<accession>A0A5N5XB41</accession>
<name>A0A5N5XB41_9EURO</name>
<evidence type="ECO:0000313" key="3">
    <source>
        <dbReference type="EMBL" id="KAB8077345.1"/>
    </source>
</evidence>
<dbReference type="EMBL" id="ML732170">
    <property type="protein sequence ID" value="KAB8077345.1"/>
    <property type="molecule type" value="Genomic_DNA"/>
</dbReference>
<dbReference type="SUPFAM" id="SSF81606">
    <property type="entry name" value="PP2C-like"/>
    <property type="match status" value="1"/>
</dbReference>
<dbReference type="GO" id="GO:0005739">
    <property type="term" value="C:mitochondrion"/>
    <property type="evidence" value="ECO:0007669"/>
    <property type="project" value="TreeGrafter"/>
</dbReference>
<protein>
    <submittedName>
        <fullName evidence="3">Phosphatase 2C-like domain-containing protein</fullName>
    </submittedName>
</protein>
<dbReference type="InterPro" id="IPR015655">
    <property type="entry name" value="PP2C"/>
</dbReference>
<sequence length="351" mass="39236">MSQCQLFMVGLGSLLWTGTRDNVPRLETVPVDYSERECGLSPEVTQIISQGAYSLLVRFVTGVNRYDGAFHPWEIPSPWKDDKEWLAWVVFDGHSGSQRAELRKKKLLPYVHQIPSQVKSASNEETVPDEVIQRAIMKAKLHVACTGDSRAVLGQRGPHEKWVAIPLSIDQTGRNEEEVARINKAHPGEENIIKSGRLLGMMVSRAFGDSRWKWPLESQQELGRTFNSEQPLTPTTYDVRTPPYLTAGPDLTTRKFDPSQPSFLIMATDGMWDTLSSQQAVDLEFDEKRTTVQNLNAAVHLVRNTLGGNHDELIANSIDLCRSTIPSTIAIRTSTSLHPPLTTYVFNISAA</sequence>
<keyword evidence="4" id="KW-1185">Reference proteome</keyword>
<dbReference type="AlphaFoldDB" id="A0A5N5XB41"/>
<dbReference type="PANTHER" id="PTHR13832">
    <property type="entry name" value="PROTEIN PHOSPHATASE 2C"/>
    <property type="match status" value="1"/>
</dbReference>
<dbReference type="Proteomes" id="UP000326565">
    <property type="component" value="Unassembled WGS sequence"/>
</dbReference>
<proteinExistence type="predicted"/>
<dbReference type="PANTHER" id="PTHR13832:SF792">
    <property type="entry name" value="GM14286P"/>
    <property type="match status" value="1"/>
</dbReference>
<dbReference type="OrthoDB" id="420076at2759"/>
<evidence type="ECO:0000259" key="2">
    <source>
        <dbReference type="PROSITE" id="PS51746"/>
    </source>
</evidence>
<dbReference type="InterPro" id="IPR001932">
    <property type="entry name" value="PPM-type_phosphatase-like_dom"/>
</dbReference>
<dbReference type="Pfam" id="PF00481">
    <property type="entry name" value="PP2C"/>
    <property type="match status" value="1"/>
</dbReference>
<evidence type="ECO:0000313" key="4">
    <source>
        <dbReference type="Proteomes" id="UP000326565"/>
    </source>
</evidence>
<feature type="compositionally biased region" description="Polar residues" evidence="1">
    <location>
        <begin position="227"/>
        <end position="238"/>
    </location>
</feature>
<dbReference type="InterPro" id="IPR036457">
    <property type="entry name" value="PPM-type-like_dom_sf"/>
</dbReference>
<reference evidence="3 4" key="1">
    <citation type="submission" date="2019-04" db="EMBL/GenBank/DDBJ databases">
        <title>Friends and foes A comparative genomics study of 23 Aspergillus species from section Flavi.</title>
        <authorList>
            <consortium name="DOE Joint Genome Institute"/>
            <person name="Kjaerbolling I."/>
            <person name="Vesth T."/>
            <person name="Frisvad J.C."/>
            <person name="Nybo J.L."/>
            <person name="Theobald S."/>
            <person name="Kildgaard S."/>
            <person name="Isbrandt T."/>
            <person name="Kuo A."/>
            <person name="Sato A."/>
            <person name="Lyhne E.K."/>
            <person name="Kogle M.E."/>
            <person name="Wiebenga A."/>
            <person name="Kun R.S."/>
            <person name="Lubbers R.J."/>
            <person name="Makela M.R."/>
            <person name="Barry K."/>
            <person name="Chovatia M."/>
            <person name="Clum A."/>
            <person name="Daum C."/>
            <person name="Haridas S."/>
            <person name="He G."/>
            <person name="LaButti K."/>
            <person name="Lipzen A."/>
            <person name="Mondo S."/>
            <person name="Riley R."/>
            <person name="Salamov A."/>
            <person name="Simmons B.A."/>
            <person name="Magnuson J.K."/>
            <person name="Henrissat B."/>
            <person name="Mortensen U.H."/>
            <person name="Larsen T.O."/>
            <person name="Devries R.P."/>
            <person name="Grigoriev I.V."/>
            <person name="Machida M."/>
            <person name="Baker S.E."/>
            <person name="Andersen M.R."/>
        </authorList>
    </citation>
    <scope>NUCLEOTIDE SEQUENCE [LARGE SCALE GENOMIC DNA]</scope>
    <source>
        <strain evidence="3 4">CBS 151.66</strain>
    </source>
</reference>
<feature type="region of interest" description="Disordered" evidence="1">
    <location>
        <begin position="227"/>
        <end position="252"/>
    </location>
</feature>
<dbReference type="PROSITE" id="PS51746">
    <property type="entry name" value="PPM_2"/>
    <property type="match status" value="1"/>
</dbReference>
<dbReference type="GO" id="GO:0004741">
    <property type="term" value="F:[pyruvate dehydrogenase (acetyl-transferring)]-phosphatase activity"/>
    <property type="evidence" value="ECO:0007669"/>
    <property type="project" value="TreeGrafter"/>
</dbReference>
<evidence type="ECO:0000256" key="1">
    <source>
        <dbReference type="SAM" id="MobiDB-lite"/>
    </source>
</evidence>
<dbReference type="CDD" id="cd00143">
    <property type="entry name" value="PP2Cc"/>
    <property type="match status" value="1"/>
</dbReference>
<organism evidence="3 4">
    <name type="scientific">Aspergillus leporis</name>
    <dbReference type="NCBI Taxonomy" id="41062"/>
    <lineage>
        <taxon>Eukaryota</taxon>
        <taxon>Fungi</taxon>
        <taxon>Dikarya</taxon>
        <taxon>Ascomycota</taxon>
        <taxon>Pezizomycotina</taxon>
        <taxon>Eurotiomycetes</taxon>
        <taxon>Eurotiomycetidae</taxon>
        <taxon>Eurotiales</taxon>
        <taxon>Aspergillaceae</taxon>
        <taxon>Aspergillus</taxon>
        <taxon>Aspergillus subgen. Circumdati</taxon>
    </lineage>
</organism>
<gene>
    <name evidence="3" type="ORF">BDV29DRAFT_188811</name>
</gene>
<feature type="domain" description="PPM-type phosphatase" evidence="2">
    <location>
        <begin position="69"/>
        <end position="351"/>
    </location>
</feature>
<dbReference type="Gene3D" id="3.60.40.10">
    <property type="entry name" value="PPM-type phosphatase domain"/>
    <property type="match status" value="1"/>
</dbReference>
<dbReference type="SMART" id="SM00332">
    <property type="entry name" value="PP2Cc"/>
    <property type="match status" value="1"/>
</dbReference>